<feature type="transmembrane region" description="Helical" evidence="7">
    <location>
        <begin position="358"/>
        <end position="384"/>
    </location>
</feature>
<feature type="transmembrane region" description="Helical" evidence="7">
    <location>
        <begin position="323"/>
        <end position="352"/>
    </location>
</feature>
<dbReference type="GO" id="GO:0022857">
    <property type="term" value="F:transmembrane transporter activity"/>
    <property type="evidence" value="ECO:0007669"/>
    <property type="project" value="TreeGrafter"/>
</dbReference>
<protein>
    <submittedName>
        <fullName evidence="10">Macrolide ABC transporter permease</fullName>
    </submittedName>
</protein>
<gene>
    <name evidence="10" type="ORF">C7B46_12810</name>
</gene>
<dbReference type="EMBL" id="PXYW01000032">
    <property type="protein sequence ID" value="PSR32776.1"/>
    <property type="molecule type" value="Genomic_DNA"/>
</dbReference>
<keyword evidence="5 7" id="KW-0472">Membrane</keyword>
<organism evidence="10 11">
    <name type="scientific">Sulfobacillus benefaciens</name>
    <dbReference type="NCBI Taxonomy" id="453960"/>
    <lineage>
        <taxon>Bacteria</taxon>
        <taxon>Bacillati</taxon>
        <taxon>Bacillota</taxon>
        <taxon>Clostridia</taxon>
        <taxon>Eubacteriales</taxon>
        <taxon>Clostridiales Family XVII. Incertae Sedis</taxon>
        <taxon>Sulfobacillus</taxon>
    </lineage>
</organism>
<evidence type="ECO:0000256" key="5">
    <source>
        <dbReference type="ARBA" id="ARBA00023136"/>
    </source>
</evidence>
<evidence type="ECO:0000313" key="10">
    <source>
        <dbReference type="EMBL" id="PSR32776.1"/>
    </source>
</evidence>
<evidence type="ECO:0000256" key="3">
    <source>
        <dbReference type="ARBA" id="ARBA00022692"/>
    </source>
</evidence>
<dbReference type="InterPro" id="IPR025857">
    <property type="entry name" value="MacB_PCD"/>
</dbReference>
<evidence type="ECO:0000256" key="1">
    <source>
        <dbReference type="ARBA" id="ARBA00004651"/>
    </source>
</evidence>
<evidence type="ECO:0000313" key="11">
    <source>
        <dbReference type="Proteomes" id="UP000242972"/>
    </source>
</evidence>
<dbReference type="Pfam" id="PF02687">
    <property type="entry name" value="FtsX"/>
    <property type="match status" value="1"/>
</dbReference>
<feature type="domain" description="MacB-like periplasmic core" evidence="9">
    <location>
        <begin position="18"/>
        <end position="245"/>
    </location>
</feature>
<sequence length="401" mass="41173">MNAFTIALDSIWAHRLRSALTALGIVIGVFAVVTLTSLGSGVKSYVTGQFSSFGATLITISPSLPSAHDKIAHHPFGGGPKQNFGNIPSTLTLGDATAINALHSPAIAHVAPVVLLPITVSTSSVGSSGISATGTTDQYFSAEQLTFLHGTFDDHGVVLGASAAHTLFPRVKNPIGQTLYLGRSALTVTGVLSSASGLLSKAANASVFVPITTGLQIAHLHTISEIIVQASGNSQVNTADNALTTVLSRRHPSGDFSVTKDTQILTTINNTLATITTFLSGLAAISLLVGGIGIMNIMLVTVTERFREIGIRKALGARDSDILLQFLTESVLLSLLGGTIGIVLSAIASGVIGQLAGFSAGLTITAVALAVGFSLFVGMVFGVIPALRAARLMPAEALRTE</sequence>
<comment type="caution">
    <text evidence="10">The sequence shown here is derived from an EMBL/GenBank/DDBJ whole genome shotgun (WGS) entry which is preliminary data.</text>
</comment>
<keyword evidence="2" id="KW-1003">Cell membrane</keyword>
<feature type="transmembrane region" description="Helical" evidence="7">
    <location>
        <begin position="20"/>
        <end position="42"/>
    </location>
</feature>
<evidence type="ECO:0000256" key="4">
    <source>
        <dbReference type="ARBA" id="ARBA00022989"/>
    </source>
</evidence>
<dbReference type="Pfam" id="PF12704">
    <property type="entry name" value="MacB_PCD"/>
    <property type="match status" value="1"/>
</dbReference>
<evidence type="ECO:0000259" key="9">
    <source>
        <dbReference type="Pfam" id="PF12704"/>
    </source>
</evidence>
<reference evidence="10 11" key="1">
    <citation type="journal article" date="2014" name="BMC Genomics">
        <title>Comparison of environmental and isolate Sulfobacillus genomes reveals diverse carbon, sulfur, nitrogen, and hydrogen metabolisms.</title>
        <authorList>
            <person name="Justice N.B."/>
            <person name="Norman A."/>
            <person name="Brown C.T."/>
            <person name="Singh A."/>
            <person name="Thomas B.C."/>
            <person name="Banfield J.F."/>
        </authorList>
    </citation>
    <scope>NUCLEOTIDE SEQUENCE [LARGE SCALE GENOMIC DNA]</scope>
    <source>
        <strain evidence="10">AMDSBA4</strain>
    </source>
</reference>
<comment type="similarity">
    <text evidence="6">Belongs to the ABC-4 integral membrane protein family.</text>
</comment>
<dbReference type="GO" id="GO:0005886">
    <property type="term" value="C:plasma membrane"/>
    <property type="evidence" value="ECO:0007669"/>
    <property type="project" value="UniProtKB-SubCell"/>
</dbReference>
<dbReference type="PANTHER" id="PTHR30572">
    <property type="entry name" value="MEMBRANE COMPONENT OF TRANSPORTER-RELATED"/>
    <property type="match status" value="1"/>
</dbReference>
<dbReference type="Proteomes" id="UP000242972">
    <property type="component" value="Unassembled WGS sequence"/>
</dbReference>
<dbReference type="AlphaFoldDB" id="A0A2T2XE92"/>
<dbReference type="PANTHER" id="PTHR30572:SF4">
    <property type="entry name" value="ABC TRANSPORTER PERMEASE YTRF"/>
    <property type="match status" value="1"/>
</dbReference>
<evidence type="ECO:0000259" key="8">
    <source>
        <dbReference type="Pfam" id="PF02687"/>
    </source>
</evidence>
<evidence type="ECO:0000256" key="7">
    <source>
        <dbReference type="SAM" id="Phobius"/>
    </source>
</evidence>
<keyword evidence="3 7" id="KW-0812">Transmembrane</keyword>
<accession>A0A2T2XE92</accession>
<comment type="subcellular location">
    <subcellularLocation>
        <location evidence="1">Cell membrane</location>
        <topology evidence="1">Multi-pass membrane protein</topology>
    </subcellularLocation>
</comment>
<dbReference type="InterPro" id="IPR003838">
    <property type="entry name" value="ABC3_permease_C"/>
</dbReference>
<feature type="domain" description="ABC3 transporter permease C-terminal" evidence="8">
    <location>
        <begin position="282"/>
        <end position="392"/>
    </location>
</feature>
<proteinExistence type="inferred from homology"/>
<keyword evidence="4 7" id="KW-1133">Transmembrane helix</keyword>
<evidence type="ECO:0000256" key="6">
    <source>
        <dbReference type="ARBA" id="ARBA00038076"/>
    </source>
</evidence>
<name>A0A2T2XE92_9FIRM</name>
<feature type="transmembrane region" description="Helical" evidence="7">
    <location>
        <begin position="278"/>
        <end position="302"/>
    </location>
</feature>
<dbReference type="InterPro" id="IPR050250">
    <property type="entry name" value="Macrolide_Exporter_MacB"/>
</dbReference>
<evidence type="ECO:0000256" key="2">
    <source>
        <dbReference type="ARBA" id="ARBA00022475"/>
    </source>
</evidence>